<keyword evidence="8 13" id="KW-0472">Membrane</keyword>
<evidence type="ECO:0000256" key="9">
    <source>
        <dbReference type="ARBA" id="ARBA00024226"/>
    </source>
</evidence>
<dbReference type="InterPro" id="IPR003663">
    <property type="entry name" value="Sugar/inositol_transpt"/>
</dbReference>
<dbReference type="InterPro" id="IPR016163">
    <property type="entry name" value="Ald_DH_C"/>
</dbReference>
<dbReference type="FunFam" id="3.40.309.10:FF:000049">
    <property type="entry name" value="Aldehyde dehydrogenase"/>
    <property type="match status" value="1"/>
</dbReference>
<evidence type="ECO:0000256" key="2">
    <source>
        <dbReference type="ARBA" id="ARBA00009986"/>
    </source>
</evidence>
<feature type="transmembrane region" description="Helical" evidence="13">
    <location>
        <begin position="603"/>
        <end position="627"/>
    </location>
</feature>
<feature type="transmembrane region" description="Helical" evidence="13">
    <location>
        <begin position="866"/>
        <end position="888"/>
    </location>
</feature>
<keyword evidence="5 13" id="KW-0812">Transmembrane</keyword>
<dbReference type="SUPFAM" id="SSF53720">
    <property type="entry name" value="ALDH-like"/>
    <property type="match status" value="1"/>
</dbReference>
<dbReference type="RefSeq" id="XP_035346180.1">
    <property type="nucleotide sequence ID" value="XM_035490287.1"/>
</dbReference>
<keyword evidence="7 12" id="KW-0560">Oxidoreductase</keyword>
<evidence type="ECO:0000256" key="4">
    <source>
        <dbReference type="ARBA" id="ARBA00022448"/>
    </source>
</evidence>
<evidence type="ECO:0000256" key="3">
    <source>
        <dbReference type="ARBA" id="ARBA00010992"/>
    </source>
</evidence>
<feature type="active site" evidence="11">
    <location>
        <position position="261"/>
    </location>
</feature>
<comment type="subcellular location">
    <subcellularLocation>
        <location evidence="1">Membrane</location>
        <topology evidence="1">Multi-pass membrane protein</topology>
    </subcellularLocation>
</comment>
<feature type="transmembrane region" description="Helical" evidence="13">
    <location>
        <begin position="766"/>
        <end position="787"/>
    </location>
</feature>
<evidence type="ECO:0000256" key="10">
    <source>
        <dbReference type="ARBA" id="ARBA00049194"/>
    </source>
</evidence>
<dbReference type="InterPro" id="IPR036259">
    <property type="entry name" value="MFS_trans_sf"/>
</dbReference>
<dbReference type="Pfam" id="PF00171">
    <property type="entry name" value="Aldedh"/>
    <property type="match status" value="1"/>
</dbReference>
<feature type="transmembrane region" description="Helical" evidence="13">
    <location>
        <begin position="799"/>
        <end position="819"/>
    </location>
</feature>
<dbReference type="InterPro" id="IPR016162">
    <property type="entry name" value="Ald_DH_N"/>
</dbReference>
<dbReference type="GeneID" id="55994638"/>
<evidence type="ECO:0000256" key="6">
    <source>
        <dbReference type="ARBA" id="ARBA00022989"/>
    </source>
</evidence>
<evidence type="ECO:0000256" key="7">
    <source>
        <dbReference type="ARBA" id="ARBA00023002"/>
    </source>
</evidence>
<dbReference type="SUPFAM" id="SSF103473">
    <property type="entry name" value="MFS general substrate transporter"/>
    <property type="match status" value="1"/>
</dbReference>
<gene>
    <name evidence="15" type="ORF">TRUGW13939_07145</name>
</gene>
<dbReference type="EC" id="1.2.1.3" evidence="9"/>
<evidence type="ECO:0000256" key="13">
    <source>
        <dbReference type="SAM" id="Phobius"/>
    </source>
</evidence>
<dbReference type="InterPro" id="IPR016161">
    <property type="entry name" value="Ald_DH/histidinol_DH"/>
</dbReference>
<protein>
    <recommendedName>
        <fullName evidence="9">aldehyde dehydrogenase (NAD(+))</fullName>
        <ecNumber evidence="9">1.2.1.3</ecNumber>
    </recommendedName>
</protein>
<dbReference type="KEGG" id="trg:TRUGW13939_07145"/>
<keyword evidence="6 13" id="KW-1133">Transmembrane helix</keyword>
<evidence type="ECO:0000313" key="15">
    <source>
        <dbReference type="EMBL" id="QKX60003.1"/>
    </source>
</evidence>
<feature type="transmembrane region" description="Helical" evidence="13">
    <location>
        <begin position="930"/>
        <end position="949"/>
    </location>
</feature>
<dbReference type="InterPro" id="IPR015590">
    <property type="entry name" value="Aldehyde_DH_dom"/>
</dbReference>
<keyword evidence="4" id="KW-0813">Transport</keyword>
<accession>A0A7H8R557</accession>
<keyword evidence="16" id="KW-1185">Reference proteome</keyword>
<dbReference type="GO" id="GO:0004029">
    <property type="term" value="F:aldehyde dehydrogenase (NAD+) activity"/>
    <property type="evidence" value="ECO:0007669"/>
    <property type="project" value="UniProtKB-EC"/>
</dbReference>
<dbReference type="AlphaFoldDB" id="A0A7H8R557"/>
<feature type="transmembrane region" description="Helical" evidence="13">
    <location>
        <begin position="492"/>
        <end position="512"/>
    </location>
</feature>
<dbReference type="PRINTS" id="PR00171">
    <property type="entry name" value="SUGRTRNSPORT"/>
</dbReference>
<dbReference type="Pfam" id="PF00083">
    <property type="entry name" value="Sugar_tr"/>
    <property type="match status" value="1"/>
</dbReference>
<evidence type="ECO:0000259" key="14">
    <source>
        <dbReference type="PROSITE" id="PS50850"/>
    </source>
</evidence>
<evidence type="ECO:0000313" key="16">
    <source>
        <dbReference type="Proteomes" id="UP000509510"/>
    </source>
</evidence>
<evidence type="ECO:0000256" key="12">
    <source>
        <dbReference type="RuleBase" id="RU003345"/>
    </source>
</evidence>
<dbReference type="Gene3D" id="1.20.1250.20">
    <property type="entry name" value="MFS general substrate transporter like domains"/>
    <property type="match status" value="1"/>
</dbReference>
<feature type="transmembrane region" description="Helical" evidence="13">
    <location>
        <begin position="639"/>
        <end position="660"/>
    </location>
</feature>
<proteinExistence type="inferred from homology"/>
<dbReference type="GO" id="GO:0016020">
    <property type="term" value="C:membrane"/>
    <property type="evidence" value="ECO:0007669"/>
    <property type="project" value="UniProtKB-SubCell"/>
</dbReference>
<dbReference type="PANTHER" id="PTHR11699">
    <property type="entry name" value="ALDEHYDE DEHYDROGENASE-RELATED"/>
    <property type="match status" value="1"/>
</dbReference>
<dbReference type="Gene3D" id="3.40.309.10">
    <property type="entry name" value="Aldehyde Dehydrogenase, Chain A, domain 2"/>
    <property type="match status" value="1"/>
</dbReference>
<dbReference type="InterPro" id="IPR020846">
    <property type="entry name" value="MFS_dom"/>
</dbReference>
<evidence type="ECO:0000256" key="5">
    <source>
        <dbReference type="ARBA" id="ARBA00022692"/>
    </source>
</evidence>
<feature type="transmembrane region" description="Helical" evidence="13">
    <location>
        <begin position="831"/>
        <end position="854"/>
    </location>
</feature>
<comment type="catalytic activity">
    <reaction evidence="10">
        <text>an aldehyde + NAD(+) + H2O = a carboxylate + NADH + 2 H(+)</text>
        <dbReference type="Rhea" id="RHEA:16185"/>
        <dbReference type="ChEBI" id="CHEBI:15377"/>
        <dbReference type="ChEBI" id="CHEBI:15378"/>
        <dbReference type="ChEBI" id="CHEBI:17478"/>
        <dbReference type="ChEBI" id="CHEBI:29067"/>
        <dbReference type="ChEBI" id="CHEBI:57540"/>
        <dbReference type="ChEBI" id="CHEBI:57945"/>
        <dbReference type="EC" id="1.2.1.3"/>
    </reaction>
</comment>
<dbReference type="OrthoDB" id="310895at2759"/>
<evidence type="ECO:0000256" key="11">
    <source>
        <dbReference type="PROSITE-ProRule" id="PRU10007"/>
    </source>
</evidence>
<dbReference type="FunFam" id="3.40.605.10:FF:000007">
    <property type="entry name" value="NAD/NADP-dependent betaine aldehyde dehydrogenase"/>
    <property type="match status" value="1"/>
</dbReference>
<dbReference type="PROSITE" id="PS00070">
    <property type="entry name" value="ALDEHYDE_DEHYDR_CYS"/>
    <property type="match status" value="1"/>
</dbReference>
<dbReference type="PROSITE" id="PS00687">
    <property type="entry name" value="ALDEHYDE_DEHYDR_GLU"/>
    <property type="match status" value="1"/>
</dbReference>
<dbReference type="InterPro" id="IPR029510">
    <property type="entry name" value="Ald_DH_CS_GLU"/>
</dbReference>
<feature type="transmembrane region" description="Helical" evidence="13">
    <location>
        <begin position="900"/>
        <end position="918"/>
    </location>
</feature>
<organism evidence="15 16">
    <name type="scientific">Talaromyces rugulosus</name>
    <name type="common">Penicillium rugulosum</name>
    <dbReference type="NCBI Taxonomy" id="121627"/>
    <lineage>
        <taxon>Eukaryota</taxon>
        <taxon>Fungi</taxon>
        <taxon>Dikarya</taxon>
        <taxon>Ascomycota</taxon>
        <taxon>Pezizomycotina</taxon>
        <taxon>Eurotiomycetes</taxon>
        <taxon>Eurotiomycetidae</taxon>
        <taxon>Eurotiales</taxon>
        <taxon>Trichocomaceae</taxon>
        <taxon>Talaromyces</taxon>
        <taxon>Talaromyces sect. Islandici</taxon>
    </lineage>
</organism>
<evidence type="ECO:0000256" key="1">
    <source>
        <dbReference type="ARBA" id="ARBA00004141"/>
    </source>
</evidence>
<comment type="similarity">
    <text evidence="3">Belongs to the major facilitator superfamily. Sugar transporter (TC 2.A.1.1) family.</text>
</comment>
<dbReference type="Gene3D" id="3.40.605.10">
    <property type="entry name" value="Aldehyde Dehydrogenase, Chain A, domain 1"/>
    <property type="match status" value="1"/>
</dbReference>
<dbReference type="FunFam" id="1.20.1250.20:FF:000134">
    <property type="entry name" value="MFS sugar transporter protein"/>
    <property type="match status" value="1"/>
</dbReference>
<comment type="similarity">
    <text evidence="2 12">Belongs to the aldehyde dehydrogenase family.</text>
</comment>
<feature type="domain" description="Major facilitator superfamily (MFS) profile" evidence="14">
    <location>
        <begin position="499"/>
        <end position="953"/>
    </location>
</feature>
<evidence type="ECO:0000256" key="8">
    <source>
        <dbReference type="ARBA" id="ARBA00023136"/>
    </source>
</evidence>
<name>A0A7H8R557_TALRU</name>
<reference evidence="16" key="1">
    <citation type="submission" date="2020-06" db="EMBL/GenBank/DDBJ databases">
        <title>A chromosome-scale genome assembly of Talaromyces rugulosus W13939.</title>
        <authorList>
            <person name="Wang B."/>
            <person name="Guo L."/>
            <person name="Ye K."/>
            <person name="Wang L."/>
        </authorList>
    </citation>
    <scope>NUCLEOTIDE SEQUENCE [LARGE SCALE GENOMIC DNA]</scope>
    <source>
        <strain evidence="16">W13939</strain>
    </source>
</reference>
<sequence>MSDSTIQSAAELTKLYIDGEYVAPKSGQVYTVYNPSDGSVVSSQVPIAGQEDVDAAVTAAEKAFNGPWSKFTGAQRSACLRKLAELLDENDNLLSILTLDTLSTGNPVSLIPTREKNYIMGQLLYYAGWTDKLRGDYFPDDDGFVKLVRHEPLGVCAGINPFNAPVATLIMKAAPCLATGNTLIIKPSEYSPLGSLAIAPLFEKAGFPKGVLQVVTGAGDTGALLAGHMRIRKVSFTGSIATGKKIQIAATQSNLKRVTLELGGKSPAVVFEDANLDNALTWTINAILARSGQVCVAASRVYVQRSIADKFIEGYKERMKAAADNIGNPLDKTTTMGPLVGKAAFERVSKMIERGKTEAELVVGGVRHGEQGCYIEPTVFLNPQKDAQIYKDEVFGPVSVIKTFETEEEVLEMANDTEFGLMSGVFTKDINRALRFSSRLESGVVGVNCVSYMNVQAPFGGKKSSGIGREFGEYALRGFTEPKTVLINARHVSAFNLAIVLALCFGSLTYGYSFSVTSTTLGQPSFFEYFNLSQDTASPRYAFTNHVIGGLNGCFSGGGFFGALVGGWACDALGRKKTLFLATPIAILGGALQGGAVNLEMLLVGRILGGFAVALSVGILMVLIPLFQCEIAPPAVRGFLVSQHGVVIVFGYAAAAWVGFGCFYTTKPAFQWRFPLSLQCLWPLILLLLTPILPESPRWLLMQGRRQEAWDIVEKLHNSEKDSSRISFAREEFYQMTYQVSADQEMARSETVLTLFTKPSYRKRMFCAFMTMFASESTAILVVYNYSVLLYEGLGFTNSISLLLAAAYVTVACFGNYISSLLMDHVGRVKLLVIGITGCLISLIFEAALSARYIGTENSSGLSAGVFFLFLYISFYGCCIDATTYVYCTEIFPTHIRSRGMAWSLAILFATTVAYLIPAPTAFAEVGWKYYLLFIILTIINIPIIWVFFPETKGLALEEVGEKFGDDVVVRLTNITTEQREQLDEAIKAEKSTSESTHVEQMSA</sequence>
<feature type="transmembrane region" description="Helical" evidence="13">
    <location>
        <begin position="547"/>
        <end position="566"/>
    </location>
</feature>
<dbReference type="InterPro" id="IPR005828">
    <property type="entry name" value="MFS_sugar_transport-like"/>
</dbReference>
<dbReference type="EMBL" id="CP055901">
    <property type="protein sequence ID" value="QKX60003.1"/>
    <property type="molecule type" value="Genomic_DNA"/>
</dbReference>
<feature type="transmembrane region" description="Helical" evidence="13">
    <location>
        <begin position="578"/>
        <end position="597"/>
    </location>
</feature>
<dbReference type="PROSITE" id="PS50850">
    <property type="entry name" value="MFS"/>
    <property type="match status" value="1"/>
</dbReference>
<dbReference type="InterPro" id="IPR016160">
    <property type="entry name" value="Ald_DH_CS_CYS"/>
</dbReference>
<dbReference type="GO" id="GO:0022857">
    <property type="term" value="F:transmembrane transporter activity"/>
    <property type="evidence" value="ECO:0007669"/>
    <property type="project" value="InterPro"/>
</dbReference>
<dbReference type="Proteomes" id="UP000509510">
    <property type="component" value="Chromosome IV"/>
</dbReference>